<proteinExistence type="predicted"/>
<evidence type="ECO:0000259" key="4">
    <source>
        <dbReference type="Pfam" id="PF18962"/>
    </source>
</evidence>
<feature type="domain" description="Secretion system C-terminal sorting" evidence="4">
    <location>
        <begin position="650"/>
        <end position="724"/>
    </location>
</feature>
<evidence type="ECO:0008006" key="7">
    <source>
        <dbReference type="Google" id="ProtNLM"/>
    </source>
</evidence>
<dbReference type="SUPFAM" id="SSF52266">
    <property type="entry name" value="SGNH hydrolase"/>
    <property type="match status" value="1"/>
</dbReference>
<gene>
    <name evidence="5" type="ORF">SD10_28120</name>
</gene>
<evidence type="ECO:0000313" key="5">
    <source>
        <dbReference type="EMBL" id="AKD58193.1"/>
    </source>
</evidence>
<feature type="chain" id="PRO_5002417197" description="T9SS type A sorting domain-containing protein" evidence="2">
    <location>
        <begin position="25"/>
        <end position="726"/>
    </location>
</feature>
<dbReference type="EMBL" id="CP010429">
    <property type="protein sequence ID" value="AKD58193.1"/>
    <property type="molecule type" value="Genomic_DNA"/>
</dbReference>
<sequence length="726" mass="78860">MKNRYFLIHLVALGLMAVSTRISAQTASQVIKITYPESRAIFQRENDNTSTIYLSGSLYQPVDSVQARVQAEESGQGTNTNWVTIQRNPQGGIFQGALRAKGGWYRLEVQAFIGGVATASDVVRKVGIGEVFIITGQSNAQGFQNYGAVGAGDDRVNCVTYDNSTANSLGDPPAPTFQQLTATSLIGPRGQSAWCWGYLGDLLVKQYNVPVLFINTAWQGTTIQNWRESADGKITKNLFALGTPNENFPTGMPYANLVIALRYYCSLQGLRAVLWQQGEFDNFPLHSTRKDYADNMQYLVNKTRVDTDRYPAWVLARSSYNNGQVSQDIIQAQNDVINTYNNNVFAGPFTDNIQIPRFDDVHFGNRATNNPGDKGLNDLGQAWFASMNAVFFSSSRPLPPLPQPTVNVACATANNSITLSLPNLYNSYTWNSGQKTQSITINQPGVYRAVLKDKVGNTYLSPALDVQSPIQPATPTISLASQPGTVVANQLQVCADSSLSLLANTSANSTGVWSVSTTTTVSKAINLNQSGTYSVQAVNVYGCKSAQPAIITLNVRPKVPVPSIEQIGAYSLQAVLPTPTGGQPDLFDWRRGAEVIPQRSAVVKVVVSSNYSARTQTTYTLSNSSTLTCYSDFSVPKAFTFDQSNGGLSVYPNPATTGSITIETIEDLKNADVSVFSLSGQELFSTKVPSLDERKAIDVSGLAQGIYLIRVRSAGFDISRRIIINR</sequence>
<feature type="domain" description="Sialate O-acetylesterase" evidence="3">
    <location>
        <begin position="130"/>
        <end position="370"/>
    </location>
</feature>
<feature type="signal peptide" evidence="2">
    <location>
        <begin position="1"/>
        <end position="24"/>
    </location>
</feature>
<keyword evidence="1" id="KW-0378">Hydrolase</keyword>
<name>A0A0E4A0L1_9BACT</name>
<dbReference type="KEGG" id="srd:SD10_28120"/>
<dbReference type="Pfam" id="PF03629">
    <property type="entry name" value="SASA"/>
    <property type="match status" value="1"/>
</dbReference>
<keyword evidence="2" id="KW-0732">Signal</keyword>
<dbReference type="Pfam" id="PF18962">
    <property type="entry name" value="Por_Secre_tail"/>
    <property type="match status" value="1"/>
</dbReference>
<dbReference type="InterPro" id="IPR026444">
    <property type="entry name" value="Secre_tail"/>
</dbReference>
<dbReference type="InterPro" id="IPR036514">
    <property type="entry name" value="SGNH_hydro_sf"/>
</dbReference>
<dbReference type="InterPro" id="IPR005181">
    <property type="entry name" value="SASA"/>
</dbReference>
<evidence type="ECO:0000256" key="1">
    <source>
        <dbReference type="ARBA" id="ARBA00022801"/>
    </source>
</evidence>
<organism evidence="5 6">
    <name type="scientific">Spirosoma radiotolerans</name>
    <dbReference type="NCBI Taxonomy" id="1379870"/>
    <lineage>
        <taxon>Bacteria</taxon>
        <taxon>Pseudomonadati</taxon>
        <taxon>Bacteroidota</taxon>
        <taxon>Cytophagia</taxon>
        <taxon>Cytophagales</taxon>
        <taxon>Cytophagaceae</taxon>
        <taxon>Spirosoma</taxon>
    </lineage>
</organism>
<protein>
    <recommendedName>
        <fullName evidence="7">T9SS type A sorting domain-containing protein</fullName>
    </recommendedName>
</protein>
<evidence type="ECO:0000313" key="6">
    <source>
        <dbReference type="Proteomes" id="UP000033054"/>
    </source>
</evidence>
<dbReference type="PANTHER" id="PTHR31988:SF19">
    <property type="entry name" value="9-O-ACETYL-N-ACETYLNEURAMINIC ACID DEACETYLASE-RELATED"/>
    <property type="match status" value="1"/>
</dbReference>
<keyword evidence="6" id="KW-1185">Reference proteome</keyword>
<dbReference type="OrthoDB" id="1488710at2"/>
<dbReference type="InterPro" id="IPR052940">
    <property type="entry name" value="Carb_Esterase_6"/>
</dbReference>
<evidence type="ECO:0000259" key="3">
    <source>
        <dbReference type="Pfam" id="PF03629"/>
    </source>
</evidence>
<dbReference type="Proteomes" id="UP000033054">
    <property type="component" value="Chromosome"/>
</dbReference>
<dbReference type="PATRIC" id="fig|1379870.5.peg.6060"/>
<evidence type="ECO:0000256" key="2">
    <source>
        <dbReference type="SAM" id="SignalP"/>
    </source>
</evidence>
<dbReference type="HOGENOM" id="CLU_010337_0_0_10"/>
<dbReference type="AlphaFoldDB" id="A0A0E4A0L1"/>
<dbReference type="PANTHER" id="PTHR31988">
    <property type="entry name" value="ESTERASE, PUTATIVE (DUF303)-RELATED"/>
    <property type="match status" value="1"/>
</dbReference>
<dbReference type="STRING" id="1379870.SD10_28120"/>
<dbReference type="GO" id="GO:0016788">
    <property type="term" value="F:hydrolase activity, acting on ester bonds"/>
    <property type="evidence" value="ECO:0007669"/>
    <property type="project" value="UniProtKB-ARBA"/>
</dbReference>
<dbReference type="RefSeq" id="WP_046578739.1">
    <property type="nucleotide sequence ID" value="NZ_CP010429.1"/>
</dbReference>
<accession>A0A0E4A0L1</accession>
<reference evidence="5 6" key="1">
    <citation type="journal article" date="2014" name="Curr. Microbiol.">
        <title>Spirosoma radiotolerans sp. nov., a gamma-radiation-resistant bacterium isolated from gamma ray-irradiated soil.</title>
        <authorList>
            <person name="Lee J.J."/>
            <person name="Srinivasan S."/>
            <person name="Lim S."/>
            <person name="Joe M."/>
            <person name="Im S."/>
            <person name="Bae S.I."/>
            <person name="Park K.R."/>
            <person name="Han J.H."/>
            <person name="Park S.H."/>
            <person name="Joo B.M."/>
            <person name="Park S.J."/>
            <person name="Kim M.K."/>
        </authorList>
    </citation>
    <scope>NUCLEOTIDE SEQUENCE [LARGE SCALE GENOMIC DNA]</scope>
    <source>
        <strain evidence="5 6">DG5A</strain>
    </source>
</reference>
<dbReference type="NCBIfam" id="TIGR04183">
    <property type="entry name" value="Por_Secre_tail"/>
    <property type="match status" value="1"/>
</dbReference>
<dbReference type="Gene3D" id="3.40.50.1110">
    <property type="entry name" value="SGNH hydrolase"/>
    <property type="match status" value="1"/>
</dbReference>